<evidence type="ECO:0000313" key="1">
    <source>
        <dbReference type="EMBL" id="KAI1892483.1"/>
    </source>
</evidence>
<name>A0A8T3D4G0_9TELE</name>
<reference evidence="1" key="1">
    <citation type="submission" date="2021-01" db="EMBL/GenBank/DDBJ databases">
        <authorList>
            <person name="Zahm M."/>
            <person name="Roques C."/>
            <person name="Cabau C."/>
            <person name="Klopp C."/>
            <person name="Donnadieu C."/>
            <person name="Jouanno E."/>
            <person name="Lampietro C."/>
            <person name="Louis A."/>
            <person name="Herpin A."/>
            <person name="Echchiki A."/>
            <person name="Berthelot C."/>
            <person name="Parey E."/>
            <person name="Roest-Crollius H."/>
            <person name="Braasch I."/>
            <person name="Postlethwait J."/>
            <person name="Bobe J."/>
            <person name="Montfort J."/>
            <person name="Bouchez O."/>
            <person name="Begum T."/>
            <person name="Mejri S."/>
            <person name="Adams A."/>
            <person name="Chen W.-J."/>
            <person name="Guiguen Y."/>
        </authorList>
    </citation>
    <scope>NUCLEOTIDE SEQUENCE</scope>
    <source>
        <tissue evidence="1">Blood</tissue>
    </source>
</reference>
<keyword evidence="2" id="KW-1185">Reference proteome</keyword>
<dbReference type="Proteomes" id="UP000829720">
    <property type="component" value="Unassembled WGS sequence"/>
</dbReference>
<dbReference type="EMBL" id="JAERUA010000012">
    <property type="protein sequence ID" value="KAI1892483.1"/>
    <property type="molecule type" value="Genomic_DNA"/>
</dbReference>
<sequence>MPALTLHFIVKSVWYRRALDAESSRPRLSSFHKSQVIERRQKTFWRHQWDALAHHAKHTPVPHPTNPAGQRLI</sequence>
<evidence type="ECO:0000313" key="2">
    <source>
        <dbReference type="Proteomes" id="UP000829720"/>
    </source>
</evidence>
<protein>
    <submittedName>
        <fullName evidence="1">Uncharacterized protein</fullName>
    </submittedName>
</protein>
<organism evidence="1 2">
    <name type="scientific">Albula goreensis</name>
    <dbReference type="NCBI Taxonomy" id="1534307"/>
    <lineage>
        <taxon>Eukaryota</taxon>
        <taxon>Metazoa</taxon>
        <taxon>Chordata</taxon>
        <taxon>Craniata</taxon>
        <taxon>Vertebrata</taxon>
        <taxon>Euteleostomi</taxon>
        <taxon>Actinopterygii</taxon>
        <taxon>Neopterygii</taxon>
        <taxon>Teleostei</taxon>
        <taxon>Albuliformes</taxon>
        <taxon>Albulidae</taxon>
        <taxon>Albula</taxon>
    </lineage>
</organism>
<accession>A0A8T3D4G0</accession>
<gene>
    <name evidence="1" type="ORF">AGOR_G00133880</name>
</gene>
<dbReference type="AlphaFoldDB" id="A0A8T3D4G0"/>
<proteinExistence type="predicted"/>
<comment type="caution">
    <text evidence="1">The sequence shown here is derived from an EMBL/GenBank/DDBJ whole genome shotgun (WGS) entry which is preliminary data.</text>
</comment>